<dbReference type="Proteomes" id="UP000281431">
    <property type="component" value="Unassembled WGS sequence"/>
</dbReference>
<reference evidence="1 2" key="1">
    <citation type="submission" date="2018-10" db="EMBL/GenBank/DDBJ databases">
        <title>Natrarchaeobius chitinivorans gen. nov., sp. nov., and Natrarchaeobius haloalkaliphilus sp. nov., alkaliphilic, chitin-utilizing haloarchaea from hypersaline alkaline lakes.</title>
        <authorList>
            <person name="Sorokin D.Y."/>
            <person name="Elcheninov A.G."/>
            <person name="Kostrikina N.A."/>
            <person name="Bale N.J."/>
            <person name="Sinninghe Damste J.S."/>
            <person name="Khijniak T.V."/>
            <person name="Kublanov I.V."/>
            <person name="Toshchakov S.V."/>
        </authorList>
    </citation>
    <scope>NUCLEOTIDE SEQUENCE [LARGE SCALE GENOMIC DNA]</scope>
    <source>
        <strain evidence="1 2">AArcht7</strain>
    </source>
</reference>
<protein>
    <submittedName>
        <fullName evidence="1">Uncharacterized protein</fullName>
    </submittedName>
</protein>
<accession>A0A3N6MH13</accession>
<gene>
    <name evidence="1" type="ORF">EA472_01585</name>
</gene>
<dbReference type="EMBL" id="REFZ01000001">
    <property type="protein sequence ID" value="RQH03299.1"/>
    <property type="molecule type" value="Genomic_DNA"/>
</dbReference>
<dbReference type="AlphaFoldDB" id="A0A3N6MH13"/>
<sequence>MKRRTLLTAFGCVAVGIPGCLAGESDEDHPPECPTTHTVSVVAVENVSGGESVYDAESDGFTEVETIAEALETADAVVEDGDAVDAYDLSYDSDDVLARNGTTTENNDVQDRLSEFPFVEYEDRTYHLAWEEVVC</sequence>
<proteinExistence type="predicted"/>
<evidence type="ECO:0000313" key="1">
    <source>
        <dbReference type="EMBL" id="RQH03299.1"/>
    </source>
</evidence>
<comment type="caution">
    <text evidence="1">The sequence shown here is derived from an EMBL/GenBank/DDBJ whole genome shotgun (WGS) entry which is preliminary data.</text>
</comment>
<evidence type="ECO:0000313" key="2">
    <source>
        <dbReference type="Proteomes" id="UP000281431"/>
    </source>
</evidence>
<organism evidence="1 2">
    <name type="scientific">Natrarchaeobius chitinivorans</name>
    <dbReference type="NCBI Taxonomy" id="1679083"/>
    <lineage>
        <taxon>Archaea</taxon>
        <taxon>Methanobacteriati</taxon>
        <taxon>Methanobacteriota</taxon>
        <taxon>Stenosarchaea group</taxon>
        <taxon>Halobacteria</taxon>
        <taxon>Halobacteriales</taxon>
        <taxon>Natrialbaceae</taxon>
        <taxon>Natrarchaeobius</taxon>
    </lineage>
</organism>
<name>A0A3N6MH13_NATCH</name>
<keyword evidence="2" id="KW-1185">Reference proteome</keyword>